<gene>
    <name evidence="2" type="ORF">SAMN02745129_2852</name>
</gene>
<evidence type="ECO:0000313" key="2">
    <source>
        <dbReference type="EMBL" id="SHH76292.1"/>
    </source>
</evidence>
<dbReference type="RefSeq" id="WP_067656816.1">
    <property type="nucleotide sequence ID" value="NZ_FQXG01000004.1"/>
</dbReference>
<keyword evidence="1" id="KW-0732">Signal</keyword>
<reference evidence="2 3" key="1">
    <citation type="submission" date="2016-11" db="EMBL/GenBank/DDBJ databases">
        <authorList>
            <person name="Jaros S."/>
            <person name="Januszkiewicz K."/>
            <person name="Wedrychowicz H."/>
        </authorList>
    </citation>
    <scope>NUCLEOTIDE SEQUENCE [LARGE SCALE GENOMIC DNA]</scope>
    <source>
        <strain evidence="2 3">DSM 16917</strain>
    </source>
</reference>
<feature type="signal peptide" evidence="1">
    <location>
        <begin position="1"/>
        <end position="23"/>
    </location>
</feature>
<sequence length="531" mass="58865">MKHINQRLATLMVAGICSLSAHAGYEPTDYDKVNQYFYGYQNEFDNGGGKWGIIDDLDLWELKEAKEAGADLPDHLKSLYVDETCWMDGDTEKCNQKLLFDVQWTGKTLKRLVNAMYGDGTWEDAKGDKDARKALRQAVRETCDARLEIGYARTYGIDGEGYAAELDTDLNARGSDSGCSALKRNLDGAEAATVRMRTFIPTIPGAKYSLYVKYQKRDYNYERTGAPSEEKAYRDLFVKVQGKETFESEERLDPFRFPLPDADGLIDGEMPALEQGFVKQRINFVADRYFTAITLKDTGYPDSFGILIRGLHVSRMMDGPNQEECLAGYPYKGGAQKKCLLNTDPEIDFDACDLSNGDFTHKKLGKLAPVNARLDEANLFAGPGADQPNINFYSLGQGGKANLRLGTFISEEQFLKGSCPVYGKTLSLSEVTWNNKDFAGYPEKGIVKAKLQCQGDEGKETQWVTLSGDANPGFVSTGEQIAYPFGAEYMGCRLASIHFTDKTHKLKGQFANPGSDGLDINGLSLTETPMP</sequence>
<dbReference type="OrthoDB" id="5869640at2"/>
<accession>A0A1M5VM16</accession>
<dbReference type="Proteomes" id="UP000184268">
    <property type="component" value="Unassembled WGS sequence"/>
</dbReference>
<name>A0A1M5VM16_9GAMM</name>
<evidence type="ECO:0000256" key="1">
    <source>
        <dbReference type="SAM" id="SignalP"/>
    </source>
</evidence>
<dbReference type="AlphaFoldDB" id="A0A1M5VM16"/>
<evidence type="ECO:0008006" key="4">
    <source>
        <dbReference type="Google" id="ProtNLM"/>
    </source>
</evidence>
<dbReference type="EMBL" id="FQXG01000004">
    <property type="protein sequence ID" value="SHH76292.1"/>
    <property type="molecule type" value="Genomic_DNA"/>
</dbReference>
<protein>
    <recommendedName>
        <fullName evidence="4">Aerolysin/Pertussis toxin (APT) domain-containing protein</fullName>
    </recommendedName>
</protein>
<feature type="chain" id="PRO_5009914464" description="Aerolysin/Pertussis toxin (APT) domain-containing protein" evidence="1">
    <location>
        <begin position="24"/>
        <end position="531"/>
    </location>
</feature>
<keyword evidence="3" id="KW-1185">Reference proteome</keyword>
<evidence type="ECO:0000313" key="3">
    <source>
        <dbReference type="Proteomes" id="UP000184268"/>
    </source>
</evidence>
<proteinExistence type="predicted"/>
<organism evidence="2 3">
    <name type="scientific">Ferrimonas marina</name>
    <dbReference type="NCBI Taxonomy" id="299255"/>
    <lineage>
        <taxon>Bacteria</taxon>
        <taxon>Pseudomonadati</taxon>
        <taxon>Pseudomonadota</taxon>
        <taxon>Gammaproteobacteria</taxon>
        <taxon>Alteromonadales</taxon>
        <taxon>Ferrimonadaceae</taxon>
        <taxon>Ferrimonas</taxon>
    </lineage>
</organism>